<evidence type="ECO:0000256" key="3">
    <source>
        <dbReference type="ARBA" id="ARBA00022448"/>
    </source>
</evidence>
<dbReference type="SUPFAM" id="SSF81345">
    <property type="entry name" value="ABC transporter involved in vitamin B12 uptake, BtuC"/>
    <property type="match status" value="1"/>
</dbReference>
<evidence type="ECO:0000256" key="4">
    <source>
        <dbReference type="ARBA" id="ARBA00022475"/>
    </source>
</evidence>
<dbReference type="SUPFAM" id="SSF53807">
    <property type="entry name" value="Helical backbone' metal receptor"/>
    <property type="match status" value="1"/>
</dbReference>
<dbReference type="PANTHER" id="PTHR30472:SF24">
    <property type="entry name" value="FERRIC ENTEROBACTIN TRANSPORT SYSTEM PERMEASE PROTEIN FEPG"/>
    <property type="match status" value="1"/>
</dbReference>
<comment type="subcellular location">
    <subcellularLocation>
        <location evidence="1">Cell membrane</location>
        <topology evidence="1">Multi-pass membrane protein</topology>
    </subcellularLocation>
</comment>
<dbReference type="Proteomes" id="UP000559182">
    <property type="component" value="Unassembled WGS sequence"/>
</dbReference>
<feature type="chain" id="PRO_5038621700" evidence="10">
    <location>
        <begin position="28"/>
        <end position="393"/>
    </location>
</feature>
<keyword evidence="12" id="KW-1185">Reference proteome</keyword>
<evidence type="ECO:0000256" key="1">
    <source>
        <dbReference type="ARBA" id="ARBA00004651"/>
    </source>
</evidence>
<keyword evidence="10" id="KW-0732">Signal</keyword>
<evidence type="ECO:0000313" key="11">
    <source>
        <dbReference type="EMBL" id="MBB2890216.1"/>
    </source>
</evidence>
<dbReference type="InterPro" id="IPR000522">
    <property type="entry name" value="ABC_transptr_permease_BtuC"/>
</dbReference>
<dbReference type="PROSITE" id="PS51257">
    <property type="entry name" value="PROKAR_LIPOPROTEIN"/>
    <property type="match status" value="1"/>
</dbReference>
<dbReference type="GO" id="GO:0005886">
    <property type="term" value="C:plasma membrane"/>
    <property type="evidence" value="ECO:0007669"/>
    <property type="project" value="UniProtKB-SubCell"/>
</dbReference>
<dbReference type="Gene3D" id="3.40.50.1980">
    <property type="entry name" value="Nitrogenase molybdenum iron protein domain"/>
    <property type="match status" value="1"/>
</dbReference>
<comment type="caution">
    <text evidence="11">The sequence shown here is derived from an EMBL/GenBank/DDBJ whole genome shotgun (WGS) entry which is preliminary data.</text>
</comment>
<accession>A0A839N3J4</accession>
<reference evidence="11 12" key="1">
    <citation type="submission" date="2020-08" db="EMBL/GenBank/DDBJ databases">
        <title>Sequencing the genomes of 1000 actinobacteria strains.</title>
        <authorList>
            <person name="Klenk H.-P."/>
        </authorList>
    </citation>
    <scope>NUCLEOTIDE SEQUENCE [LARGE SCALE GENOMIC DNA]</scope>
    <source>
        <strain evidence="11 12">DSM 105369</strain>
    </source>
</reference>
<evidence type="ECO:0000313" key="12">
    <source>
        <dbReference type="Proteomes" id="UP000559182"/>
    </source>
</evidence>
<keyword evidence="5 9" id="KW-0812">Transmembrane</keyword>
<dbReference type="PANTHER" id="PTHR30472">
    <property type="entry name" value="FERRIC ENTEROBACTIN TRANSPORT SYSTEM PERMEASE PROTEIN"/>
    <property type="match status" value="1"/>
</dbReference>
<sequence length="393" mass="39571">MKKQLRPAAATLVAAALLLTGCGTSSGGGGPATSPSGVSTSTGAASSDGTATAGTTTAGTTTTAAADTINALTATGPAEARTVPDMKPIITNASPVLPATVKDSTGRTITVQHAERVIALDLYGTLTDTIIGLGLQDRLVGRGVSDTQQTLRHLPVVSKDGVDLNTEAVLSLKPDLVLTNMTIGSADDYRQLEAAGVTARGGFRGGRLIVVGIAVNAILTALDSWIVQRTDHDVASAASGWNAGSLNGVSMSDLALPAVIVAGCVGVLVPLAGAIQQSTMGDDVAAATGVHLGRLRLVLLVVTVALTATVTAVAGPIAFVALCAPQIGRRLVGASGVALWPAALTGAALLLFADIGAQWLLAPQSLPVGVMTTSFGGCYLLWFLIREVRSGRR</sequence>
<gene>
    <name evidence="11" type="ORF">FHU39_000200</name>
</gene>
<dbReference type="RefSeq" id="WP_221185085.1">
    <property type="nucleotide sequence ID" value="NZ_JACHVQ010000001.1"/>
</dbReference>
<dbReference type="InterPro" id="IPR037294">
    <property type="entry name" value="ABC_BtuC-like"/>
</dbReference>
<dbReference type="GO" id="GO:0022857">
    <property type="term" value="F:transmembrane transporter activity"/>
    <property type="evidence" value="ECO:0007669"/>
    <property type="project" value="InterPro"/>
</dbReference>
<feature type="transmembrane region" description="Helical" evidence="9">
    <location>
        <begin position="331"/>
        <end position="353"/>
    </location>
</feature>
<evidence type="ECO:0000256" key="2">
    <source>
        <dbReference type="ARBA" id="ARBA00007935"/>
    </source>
</evidence>
<proteinExistence type="inferred from homology"/>
<keyword evidence="6 9" id="KW-1133">Transmembrane helix</keyword>
<dbReference type="Pfam" id="PF01032">
    <property type="entry name" value="FecCD"/>
    <property type="match status" value="1"/>
</dbReference>
<feature type="transmembrane region" description="Helical" evidence="9">
    <location>
        <begin position="254"/>
        <end position="275"/>
    </location>
</feature>
<evidence type="ECO:0000256" key="9">
    <source>
        <dbReference type="SAM" id="Phobius"/>
    </source>
</evidence>
<dbReference type="Gene3D" id="1.10.3470.10">
    <property type="entry name" value="ABC transporter involved in vitamin B12 uptake, BtuC"/>
    <property type="match status" value="1"/>
</dbReference>
<comment type="similarity">
    <text evidence="2">Belongs to the binding-protein-dependent transport system permease family. FecCD subfamily.</text>
</comment>
<dbReference type="AlphaFoldDB" id="A0A839N3J4"/>
<keyword evidence="3" id="KW-0813">Transport</keyword>
<feature type="region of interest" description="Disordered" evidence="8">
    <location>
        <begin position="25"/>
        <end position="59"/>
    </location>
</feature>
<feature type="signal peptide" evidence="10">
    <location>
        <begin position="1"/>
        <end position="27"/>
    </location>
</feature>
<feature type="transmembrane region" description="Helical" evidence="9">
    <location>
        <begin position="295"/>
        <end position="324"/>
    </location>
</feature>
<protein>
    <submittedName>
        <fullName evidence="11">Type III secretory pathway component EscS</fullName>
    </submittedName>
</protein>
<feature type="compositionally biased region" description="Low complexity" evidence="8">
    <location>
        <begin position="32"/>
        <end position="59"/>
    </location>
</feature>
<evidence type="ECO:0000256" key="10">
    <source>
        <dbReference type="SAM" id="SignalP"/>
    </source>
</evidence>
<evidence type="ECO:0000256" key="6">
    <source>
        <dbReference type="ARBA" id="ARBA00022989"/>
    </source>
</evidence>
<evidence type="ECO:0000256" key="5">
    <source>
        <dbReference type="ARBA" id="ARBA00022692"/>
    </source>
</evidence>
<keyword evidence="4" id="KW-1003">Cell membrane</keyword>
<evidence type="ECO:0000256" key="8">
    <source>
        <dbReference type="SAM" id="MobiDB-lite"/>
    </source>
</evidence>
<name>A0A839N3J4_9MICO</name>
<dbReference type="EMBL" id="JACHVQ010000001">
    <property type="protein sequence ID" value="MBB2890216.1"/>
    <property type="molecule type" value="Genomic_DNA"/>
</dbReference>
<organism evidence="11 12">
    <name type="scientific">Flexivirga oryzae</name>
    <dbReference type="NCBI Taxonomy" id="1794944"/>
    <lineage>
        <taxon>Bacteria</taxon>
        <taxon>Bacillati</taxon>
        <taxon>Actinomycetota</taxon>
        <taxon>Actinomycetes</taxon>
        <taxon>Micrococcales</taxon>
        <taxon>Dermacoccaceae</taxon>
        <taxon>Flexivirga</taxon>
    </lineage>
</organism>
<feature type="transmembrane region" description="Helical" evidence="9">
    <location>
        <begin position="365"/>
        <end position="385"/>
    </location>
</feature>
<evidence type="ECO:0000256" key="7">
    <source>
        <dbReference type="ARBA" id="ARBA00023136"/>
    </source>
</evidence>
<keyword evidence="7 9" id="KW-0472">Membrane</keyword>
<dbReference type="GO" id="GO:0033214">
    <property type="term" value="P:siderophore-iron import into cell"/>
    <property type="evidence" value="ECO:0007669"/>
    <property type="project" value="TreeGrafter"/>
</dbReference>